<dbReference type="SMART" id="SM00225">
    <property type="entry name" value="BTB"/>
    <property type="match status" value="1"/>
</dbReference>
<dbReference type="SUPFAM" id="SSF54695">
    <property type="entry name" value="POZ domain"/>
    <property type="match status" value="1"/>
</dbReference>
<reference evidence="3 4" key="1">
    <citation type="submission" date="2017-10" db="EMBL/GenBank/DDBJ databases">
        <title>Extensive intraspecific genome diversity in a model arbuscular mycorrhizal fungus.</title>
        <authorList>
            <person name="Chen E.C.H."/>
            <person name="Morin E."/>
            <person name="Baudet D."/>
            <person name="Noel J."/>
            <person name="Ndikumana S."/>
            <person name="Charron P."/>
            <person name="St-Onge C."/>
            <person name="Giorgi J."/>
            <person name="Grigoriev I.V."/>
            <person name="Roux C."/>
            <person name="Martin F.M."/>
            <person name="Corradi N."/>
        </authorList>
    </citation>
    <scope>NUCLEOTIDE SEQUENCE [LARGE SCALE GENOMIC DNA]</scope>
    <source>
        <strain evidence="3 4">A1</strain>
    </source>
</reference>
<dbReference type="VEuPathDB" id="FungiDB:RhiirFUN_017687"/>
<sequence length="591" mass="68780">MNDNILTKLSQNLLEILNDEEYYDVTIEVEISLEEYDTSDIMDILIAGSKLGLQELITYSQSFLIETKTNWMEQNFSLIYQTSFENDSFLELQKFCTSLITKKPNKIFRSSSFSSIPEKLLVLLIQSDNLQMSEIQVWQHMLNWGLAQNPELPSDPTNFTKEDFNTLKNSLQHCIPHIRFYNLTSEEFSNRVLPYKTILPKELYKDLLKYFLNPNDQLSIPRIVADSKIITPQHVELISKWIDRLEITDEIKNTYEFKLLLRGSYDGFSPKKFHEICDNQSHTVTIIKVKNSKEILGGYNPSEWKSDGSNCTTKDSFIFSFKNDDIKSYILSRVKDERHAVSNDRGLGPSFGVDLFLMKPLIFRAHMVILHYRSTCLRRILSTNKRKNDGTLFHIKLQNILPEIFQIILRYIYSGRITLEEYDTSDIIKILVAGSELGLQELITYLQSFLIKTKANWMEQNFNLIYQISFEDDSFLELQKFCTDLTSKEPDKLFKSLKFSSIPEKLLVSLNPMKIVNEILRGYNPIEWNSDYYYGTIKDSFIFSFDNNDNFEGYILSRVKNEYAVLRNYDLGPSFGNGDLVSYGDKGSCDN</sequence>
<dbReference type="Gene3D" id="3.30.710.10">
    <property type="entry name" value="Potassium Channel Kv1.1, Chain A"/>
    <property type="match status" value="1"/>
</dbReference>
<accession>A0A2N0RHV9</accession>
<evidence type="ECO:0000259" key="2">
    <source>
        <dbReference type="PROSITE" id="PS51886"/>
    </source>
</evidence>
<dbReference type="Proteomes" id="UP000232688">
    <property type="component" value="Unassembled WGS sequence"/>
</dbReference>
<dbReference type="VEuPathDB" id="FungiDB:RhiirFUN_023479"/>
<dbReference type="InterPro" id="IPR006571">
    <property type="entry name" value="TLDc_dom"/>
</dbReference>
<name>A0A2N0RHV9_9GLOM</name>
<dbReference type="InterPro" id="IPR011705">
    <property type="entry name" value="BACK"/>
</dbReference>
<dbReference type="PROSITE" id="PS50097">
    <property type="entry name" value="BTB"/>
    <property type="match status" value="1"/>
</dbReference>
<dbReference type="EMBL" id="LLXH01000798">
    <property type="protein sequence ID" value="PKC62878.1"/>
    <property type="molecule type" value="Genomic_DNA"/>
</dbReference>
<dbReference type="InterPro" id="IPR000210">
    <property type="entry name" value="BTB/POZ_dom"/>
</dbReference>
<dbReference type="InterPro" id="IPR011333">
    <property type="entry name" value="SKP1/BTB/POZ_sf"/>
</dbReference>
<evidence type="ECO:0008006" key="5">
    <source>
        <dbReference type="Google" id="ProtNLM"/>
    </source>
</evidence>
<comment type="caution">
    <text evidence="3">The sequence shown here is derived from an EMBL/GenBank/DDBJ whole genome shotgun (WGS) entry which is preliminary data.</text>
</comment>
<dbReference type="VEuPathDB" id="FungiDB:FUN_000221"/>
<feature type="domain" description="BTB" evidence="1">
    <location>
        <begin position="351"/>
        <end position="421"/>
    </location>
</feature>
<gene>
    <name evidence="3" type="ORF">RhiirA1_464508</name>
</gene>
<dbReference type="PANTHER" id="PTHR45774">
    <property type="entry name" value="BTB/POZ DOMAIN-CONTAINING"/>
    <property type="match status" value="1"/>
</dbReference>
<dbReference type="PROSITE" id="PS51886">
    <property type="entry name" value="TLDC"/>
    <property type="match status" value="2"/>
</dbReference>
<dbReference type="AlphaFoldDB" id="A0A2N0RHV9"/>
<protein>
    <recommendedName>
        <fullName evidence="5">Kelch-like protein 17</fullName>
    </recommendedName>
</protein>
<dbReference type="VEuPathDB" id="FungiDB:RhiirA1_464508"/>
<feature type="domain" description="TLDc" evidence="2">
    <location>
        <begin position="228"/>
        <end position="378"/>
    </location>
</feature>
<organism evidence="3 4">
    <name type="scientific">Rhizophagus irregularis</name>
    <dbReference type="NCBI Taxonomy" id="588596"/>
    <lineage>
        <taxon>Eukaryota</taxon>
        <taxon>Fungi</taxon>
        <taxon>Fungi incertae sedis</taxon>
        <taxon>Mucoromycota</taxon>
        <taxon>Glomeromycotina</taxon>
        <taxon>Glomeromycetes</taxon>
        <taxon>Glomerales</taxon>
        <taxon>Glomeraceae</taxon>
        <taxon>Rhizophagus</taxon>
    </lineage>
</organism>
<proteinExistence type="predicted"/>
<evidence type="ECO:0000313" key="3">
    <source>
        <dbReference type="EMBL" id="PKC62878.1"/>
    </source>
</evidence>
<dbReference type="Pfam" id="PF07534">
    <property type="entry name" value="TLD"/>
    <property type="match status" value="1"/>
</dbReference>
<dbReference type="Pfam" id="PF07707">
    <property type="entry name" value="BACK"/>
    <property type="match status" value="1"/>
</dbReference>
<feature type="domain" description="TLDc" evidence="2">
    <location>
        <begin position="436"/>
        <end position="591"/>
    </location>
</feature>
<dbReference type="PANTHER" id="PTHR45774:SF3">
    <property type="entry name" value="BTB (POZ) DOMAIN-CONTAINING 2B-RELATED"/>
    <property type="match status" value="1"/>
</dbReference>
<evidence type="ECO:0000259" key="1">
    <source>
        <dbReference type="PROSITE" id="PS50097"/>
    </source>
</evidence>
<evidence type="ECO:0000313" key="4">
    <source>
        <dbReference type="Proteomes" id="UP000232688"/>
    </source>
</evidence>
<dbReference type="Pfam" id="PF00651">
    <property type="entry name" value="BTB"/>
    <property type="match status" value="1"/>
</dbReference>
<dbReference type="Gene3D" id="1.25.40.420">
    <property type="match status" value="1"/>
</dbReference>
<reference evidence="3 4" key="2">
    <citation type="submission" date="2017-10" db="EMBL/GenBank/DDBJ databases">
        <title>Genome analyses suggest a sexual origin of heterokaryosis in a supposedly ancient asexual fungus.</title>
        <authorList>
            <person name="Corradi N."/>
            <person name="Sedzielewska K."/>
            <person name="Noel J."/>
            <person name="Charron P."/>
            <person name="Farinelli L."/>
            <person name="Marton T."/>
            <person name="Kruger M."/>
            <person name="Pelin A."/>
            <person name="Brachmann A."/>
            <person name="Corradi N."/>
        </authorList>
    </citation>
    <scope>NUCLEOTIDE SEQUENCE [LARGE SCALE GENOMIC DNA]</scope>
    <source>
        <strain evidence="3 4">A1</strain>
    </source>
</reference>